<organism evidence="4 5">
    <name type="scientific">Hyaloscypha variabilis (strain UAMH 11265 / GT02V1 / F)</name>
    <name type="common">Meliniomyces variabilis</name>
    <dbReference type="NCBI Taxonomy" id="1149755"/>
    <lineage>
        <taxon>Eukaryota</taxon>
        <taxon>Fungi</taxon>
        <taxon>Dikarya</taxon>
        <taxon>Ascomycota</taxon>
        <taxon>Pezizomycotina</taxon>
        <taxon>Leotiomycetes</taxon>
        <taxon>Helotiales</taxon>
        <taxon>Hyaloscyphaceae</taxon>
        <taxon>Hyaloscypha</taxon>
        <taxon>Hyaloscypha variabilis</taxon>
    </lineage>
</organism>
<evidence type="ECO:0000313" key="4">
    <source>
        <dbReference type="EMBL" id="PMD40857.1"/>
    </source>
</evidence>
<keyword evidence="1" id="KW-0175">Coiled coil</keyword>
<reference evidence="4 5" key="1">
    <citation type="submission" date="2016-04" db="EMBL/GenBank/DDBJ databases">
        <title>A degradative enzymes factory behind the ericoid mycorrhizal symbiosis.</title>
        <authorList>
            <consortium name="DOE Joint Genome Institute"/>
            <person name="Martino E."/>
            <person name="Morin E."/>
            <person name="Grelet G."/>
            <person name="Kuo A."/>
            <person name="Kohler A."/>
            <person name="Daghino S."/>
            <person name="Barry K."/>
            <person name="Choi C."/>
            <person name="Cichocki N."/>
            <person name="Clum A."/>
            <person name="Copeland A."/>
            <person name="Hainaut M."/>
            <person name="Haridas S."/>
            <person name="Labutti K."/>
            <person name="Lindquist E."/>
            <person name="Lipzen A."/>
            <person name="Khouja H.-R."/>
            <person name="Murat C."/>
            <person name="Ohm R."/>
            <person name="Olson A."/>
            <person name="Spatafora J."/>
            <person name="Veneault-Fourrey C."/>
            <person name="Henrissat B."/>
            <person name="Grigoriev I."/>
            <person name="Martin F."/>
            <person name="Perotto S."/>
        </authorList>
    </citation>
    <scope>NUCLEOTIDE SEQUENCE [LARGE SCALE GENOMIC DNA]</scope>
    <source>
        <strain evidence="4 5">F</strain>
    </source>
</reference>
<dbReference type="Pfam" id="PF20233">
    <property type="entry name" value="DUF6590"/>
    <property type="match status" value="1"/>
</dbReference>
<gene>
    <name evidence="4" type="ORF">L207DRAFT_346681</name>
</gene>
<sequence>MLVPLTANFFKIFKILWAEPKGAEGGGSSRHSGTESDSITTRKVPGGKETFAKVRRFVIIKAMEGHCICLPILTYSGQGLNKKGVHADYHAIIYSGKKPIAFRGEKEKGLRMRSIKATPDSSRHKLDDASRLNYAKQYTVEYNVKVWFIGRISSDSEWQLRTDYNRIHPPLEVKGCSPATLDDVDLLNPPLGYPGAYFSSPNLVSTYPSTHALDNNVSTSSADYNVDRSTEYSSTGEHAEPSFPARSPDAGYGTSSYPGYPSGGATYNSAVYGPGGHYGSNSTGYRSSYLLQDLHPVVEHEDEIYPEEIPRHREQIRRTNMYSEPGLEIHDEEQDTQESTAIFSTLSKASPDRTLDGTSPAPLNQIHHASSKAIASPAQPTDHDEQKSESSSSTESGSFKPSRASSATSWSAGDETVLIHQYLVNIVSQDADLQALCDQAVHKPTWDCFEKNLRQCLVNLSRDVLAEVQSRQGIQAAKAIQNFAKSAARSIKDSLELQQEELNQQREALHHLATGGDPDLRTPFEVQEWTNEASQLTEDLYRLAAREDPHSLEMLEPQEWTEETKQRAEMYCLPAETDAYYDGSDEDEMEPIDFEQMAEFKSFKDLVVSSMSFGRFKESFDLCMNPDPARSAVLQQWPKPSSKTSLQLLSYDVEWDLEHFVETHVKDPTRIGDLITLTGESVDAEAISTREYLMWAWPIIGNLLLEGIELLLLHKSKALPQSADTKFGAFCIDNKAAKLEFILGEDPPGVKSSVLLKATAAYTTHAQIASALSWICASFRCSSNDEVMMSSTIFDMPKPSAANDTTISIRLDRLHNPSTISCWHALFPNRVVSRGFRIHERKEGVGLEIAFEDMIAASRCLSLLEYDDGLIAHGLTNILIPTADLKNDDAIQWHLENKMKQKLFKLARISQVLSTLPDLHNRLKGLQPENLTQRRCFLGLAEHSNVVIGTKDYQRTFVWSGSEKAPSEAYVKSHSLTVTSGFMGTFGGNGTYTRTAESLRSTIFSPQEKDIFDILESGKEHLGLLYDTAQNIGWYLPQISIALQMTHTIISMRGYRLYDENSNEFDFPETNSVSFANAGPDAALEASDAVKRSLRLKIRKFTSASSGPVDTDFTEMFTKVWHTPSNAETGLEVAESDFRKVKQTAPKFLHGIEFLDAANMETSIRIKVVEVDQPWVHLTSEQPLVMLSKSFQHPIVPDSSSLCTAWQCVPSNRGYLVSTGIVISSFLDRRNEGLAAGLDWSIGKELIESHKPAKKPVPVNHLQRLVLRKKLQSNIPIRELMEKCQNGCFVFGRDTTTYCRESIVASGNPLTAKSITTTSVVATTSTLPSSATQKKLVSPIKGKPQENNSALSCQNTATIRLKIDNCETESSLYVVNGSAPPTDLNSKLLPGNGSSLVKITPRFKGTFQKLFSSSQEKASSRKSLEQAGLKACGNGSAAPGELDDLYDA</sequence>
<dbReference type="STRING" id="1149755.A0A2J6RQS2"/>
<feature type="region of interest" description="Disordered" evidence="2">
    <location>
        <begin position="1414"/>
        <end position="1448"/>
    </location>
</feature>
<evidence type="ECO:0000313" key="5">
    <source>
        <dbReference type="Proteomes" id="UP000235786"/>
    </source>
</evidence>
<name>A0A2J6RQS2_HYAVF</name>
<evidence type="ECO:0000259" key="3">
    <source>
        <dbReference type="Pfam" id="PF20233"/>
    </source>
</evidence>
<feature type="region of interest" description="Disordered" evidence="2">
    <location>
        <begin position="218"/>
        <end position="254"/>
    </location>
</feature>
<dbReference type="EMBL" id="KZ613945">
    <property type="protein sequence ID" value="PMD40857.1"/>
    <property type="molecule type" value="Genomic_DNA"/>
</dbReference>
<dbReference type="OrthoDB" id="3564119at2759"/>
<evidence type="ECO:0000256" key="1">
    <source>
        <dbReference type="SAM" id="Coils"/>
    </source>
</evidence>
<proteinExistence type="predicted"/>
<feature type="region of interest" description="Disordered" evidence="2">
    <location>
        <begin position="370"/>
        <end position="407"/>
    </location>
</feature>
<accession>A0A2J6RQS2</accession>
<evidence type="ECO:0000256" key="2">
    <source>
        <dbReference type="SAM" id="MobiDB-lite"/>
    </source>
</evidence>
<feature type="compositionally biased region" description="Polar residues" evidence="2">
    <location>
        <begin position="29"/>
        <end position="41"/>
    </location>
</feature>
<feature type="domain" description="DUF6590" evidence="3">
    <location>
        <begin position="11"/>
        <end position="160"/>
    </location>
</feature>
<dbReference type="Proteomes" id="UP000235786">
    <property type="component" value="Unassembled WGS sequence"/>
</dbReference>
<protein>
    <recommendedName>
        <fullName evidence="3">DUF6590 domain-containing protein</fullName>
    </recommendedName>
</protein>
<dbReference type="InterPro" id="IPR046497">
    <property type="entry name" value="DUF6590"/>
</dbReference>
<feature type="compositionally biased region" description="Low complexity" evidence="2">
    <location>
        <begin position="389"/>
        <end position="398"/>
    </location>
</feature>
<keyword evidence="5" id="KW-1185">Reference proteome</keyword>
<feature type="region of interest" description="Disordered" evidence="2">
    <location>
        <begin position="22"/>
        <end position="43"/>
    </location>
</feature>
<feature type="coiled-coil region" evidence="1">
    <location>
        <begin position="485"/>
        <end position="546"/>
    </location>
</feature>